<comment type="function">
    <text evidence="4">Bifunctional enzyme that catalyzes both the deamination of dCTP to dUTP and the hydrolysis of dUTP to dUMP without releasing the toxic dUTP intermediate.</text>
</comment>
<dbReference type="Pfam" id="PF22769">
    <property type="entry name" value="DCD"/>
    <property type="match status" value="1"/>
</dbReference>
<comment type="catalytic activity">
    <reaction evidence="4">
        <text>dCTP + 2 H2O = dUMP + NH4(+) + diphosphate</text>
        <dbReference type="Rhea" id="RHEA:19205"/>
        <dbReference type="ChEBI" id="CHEBI:15377"/>
        <dbReference type="ChEBI" id="CHEBI:28938"/>
        <dbReference type="ChEBI" id="CHEBI:33019"/>
        <dbReference type="ChEBI" id="CHEBI:61481"/>
        <dbReference type="ChEBI" id="CHEBI:246422"/>
        <dbReference type="EC" id="3.5.4.30"/>
    </reaction>
</comment>
<dbReference type="GO" id="GO:0033973">
    <property type="term" value="F:dCTP deaminase (dUMP-forming) activity"/>
    <property type="evidence" value="ECO:0007669"/>
    <property type="project" value="UniProtKB-UniRule"/>
</dbReference>
<dbReference type="UniPathway" id="UPA00610">
    <property type="reaction ID" value="UER00667"/>
</dbReference>
<evidence type="ECO:0000256" key="2">
    <source>
        <dbReference type="ARBA" id="ARBA00022801"/>
    </source>
</evidence>
<feature type="binding site" evidence="4">
    <location>
        <position position="148"/>
    </location>
    <ligand>
        <name>dCTP</name>
        <dbReference type="ChEBI" id="CHEBI:61481"/>
    </ligand>
</feature>
<dbReference type="CDD" id="cd07557">
    <property type="entry name" value="trimeric_dUTPase"/>
    <property type="match status" value="1"/>
</dbReference>
<evidence type="ECO:0000313" key="6">
    <source>
        <dbReference type="Proteomes" id="UP000034160"/>
    </source>
</evidence>
<dbReference type="GO" id="GO:0008829">
    <property type="term" value="F:dCTP deaminase activity"/>
    <property type="evidence" value="ECO:0007669"/>
    <property type="project" value="InterPro"/>
</dbReference>
<comment type="pathway">
    <text evidence="4">Pyrimidine metabolism; dUMP biosynthesis; dUMP from dCTP: step 1/1.</text>
</comment>
<dbReference type="InterPro" id="IPR033704">
    <property type="entry name" value="dUTPase_trimeric"/>
</dbReference>
<evidence type="ECO:0000313" key="5">
    <source>
        <dbReference type="EMBL" id="KKS33015.1"/>
    </source>
</evidence>
<evidence type="ECO:0000256" key="4">
    <source>
        <dbReference type="HAMAP-Rule" id="MF_00146"/>
    </source>
</evidence>
<keyword evidence="3 4" id="KW-0546">Nucleotide metabolism</keyword>
<dbReference type="InterPro" id="IPR011962">
    <property type="entry name" value="dCTP_deaminase"/>
</dbReference>
<feature type="binding site" evidence="4">
    <location>
        <begin position="127"/>
        <end position="129"/>
    </location>
    <ligand>
        <name>dCTP</name>
        <dbReference type="ChEBI" id="CHEBI:61481"/>
    </ligand>
</feature>
<feature type="binding site" evidence="4">
    <location>
        <position position="174"/>
    </location>
    <ligand>
        <name>dCTP</name>
        <dbReference type="ChEBI" id="CHEBI:61481"/>
    </ligand>
</feature>
<keyword evidence="2 4" id="KW-0378">Hydrolase</keyword>
<comment type="subunit">
    <text evidence="4">Homotrimer.</text>
</comment>
<dbReference type="AlphaFoldDB" id="A0A0G0Y8H9"/>
<dbReference type="HAMAP" id="MF_00146">
    <property type="entry name" value="dCTP_deaminase"/>
    <property type="match status" value="1"/>
</dbReference>
<sequence>MVLSDRDIRGKIKNKELVIRPFDDGCVQPSSVDLHLGGEFLVFDSHSQSLIDTRVGVKGLMKKIIIKDGEPIIIHPREFVLGTTVEWLKIPHDLVGRLEGKSSLGRIGLIIHSTAGYFDPGFEGQATLEISNLANLPIALYKDMRICQISYLQMTSPAEFPYGHKKLNSHYFGQKGVKESEITSVWGKK</sequence>
<evidence type="ECO:0000256" key="1">
    <source>
        <dbReference type="ARBA" id="ARBA00022741"/>
    </source>
</evidence>
<dbReference type="FunFam" id="2.70.40.10:FF:000005">
    <property type="entry name" value="dCTP deaminase, dUMP-forming"/>
    <property type="match status" value="1"/>
</dbReference>
<feature type="active site" description="Proton donor/acceptor" evidence="4">
    <location>
        <position position="129"/>
    </location>
</feature>
<proteinExistence type="inferred from homology"/>
<organism evidence="5 6">
    <name type="scientific">Candidatus Amesbacteria bacterium GW2011_GWA2_42_12</name>
    <dbReference type="NCBI Taxonomy" id="1618356"/>
    <lineage>
        <taxon>Bacteria</taxon>
        <taxon>Candidatus Amesiibacteriota</taxon>
    </lineage>
</organism>
<dbReference type="STRING" id="1618356.UU93_C0003G0023"/>
<dbReference type="SUPFAM" id="SSF51283">
    <property type="entry name" value="dUTPase-like"/>
    <property type="match status" value="1"/>
</dbReference>
<dbReference type="PANTHER" id="PTHR42680">
    <property type="entry name" value="DCTP DEAMINASE"/>
    <property type="match status" value="1"/>
</dbReference>
<feature type="binding site" evidence="4">
    <location>
        <position position="162"/>
    </location>
    <ligand>
        <name>dCTP</name>
        <dbReference type="ChEBI" id="CHEBI:61481"/>
    </ligand>
</feature>
<dbReference type="EC" id="3.5.4.30" evidence="4"/>
<dbReference type="PATRIC" id="fig|1618356.3.peg.213"/>
<feature type="binding site" evidence="4">
    <location>
        <position position="119"/>
    </location>
    <ligand>
        <name>dCTP</name>
        <dbReference type="ChEBI" id="CHEBI:61481"/>
    </ligand>
</feature>
<keyword evidence="1 4" id="KW-0547">Nucleotide-binding</keyword>
<dbReference type="Gene3D" id="2.70.40.10">
    <property type="match status" value="1"/>
</dbReference>
<evidence type="ECO:0000256" key="3">
    <source>
        <dbReference type="ARBA" id="ARBA00023080"/>
    </source>
</evidence>
<dbReference type="InterPro" id="IPR036157">
    <property type="entry name" value="dUTPase-like_sf"/>
</dbReference>
<dbReference type="GO" id="GO:0006226">
    <property type="term" value="P:dUMP biosynthetic process"/>
    <property type="evidence" value="ECO:0007669"/>
    <property type="project" value="UniProtKB-UniRule"/>
</dbReference>
<feature type="site" description="Important for bifunctional activity" evidence="4">
    <location>
        <begin position="116"/>
        <end position="117"/>
    </location>
</feature>
<dbReference type="PANTHER" id="PTHR42680:SF3">
    <property type="entry name" value="DCTP DEAMINASE"/>
    <property type="match status" value="1"/>
</dbReference>
<dbReference type="Proteomes" id="UP000034160">
    <property type="component" value="Unassembled WGS sequence"/>
</dbReference>
<feature type="binding site" evidence="4">
    <location>
        <begin position="101"/>
        <end position="106"/>
    </location>
    <ligand>
        <name>dCTP</name>
        <dbReference type="ChEBI" id="CHEBI:61481"/>
    </ligand>
</feature>
<comment type="similarity">
    <text evidence="4">Belongs to the dCTP deaminase family.</text>
</comment>
<comment type="caution">
    <text evidence="5">The sequence shown here is derived from an EMBL/GenBank/DDBJ whole genome shotgun (WGS) entry which is preliminary data.</text>
</comment>
<dbReference type="GO" id="GO:0006229">
    <property type="term" value="P:dUTP biosynthetic process"/>
    <property type="evidence" value="ECO:0007669"/>
    <property type="project" value="InterPro"/>
</dbReference>
<protein>
    <recommendedName>
        <fullName evidence="4">dCTP deaminase, dUMP-forming</fullName>
        <ecNumber evidence="4">3.5.4.30</ecNumber>
    </recommendedName>
    <alternativeName>
        <fullName evidence="4">Bifunctional dCTP deaminase:dUTPase</fullName>
    </alternativeName>
    <alternativeName>
        <fullName evidence="4">DCD-DUT</fullName>
    </alternativeName>
</protein>
<dbReference type="NCBIfam" id="TIGR02274">
    <property type="entry name" value="dCTP_deam"/>
    <property type="match status" value="1"/>
</dbReference>
<accession>A0A0G0Y8H9</accession>
<dbReference type="GO" id="GO:0000166">
    <property type="term" value="F:nucleotide binding"/>
    <property type="evidence" value="ECO:0007669"/>
    <property type="project" value="UniProtKB-KW"/>
</dbReference>
<reference evidence="5 6" key="1">
    <citation type="journal article" date="2015" name="Nature">
        <title>rRNA introns, odd ribosomes, and small enigmatic genomes across a large radiation of phyla.</title>
        <authorList>
            <person name="Brown C.T."/>
            <person name="Hug L.A."/>
            <person name="Thomas B.C."/>
            <person name="Sharon I."/>
            <person name="Castelle C.J."/>
            <person name="Singh A."/>
            <person name="Wilkins M.J."/>
            <person name="Williams K.H."/>
            <person name="Banfield J.F."/>
        </authorList>
    </citation>
    <scope>NUCLEOTIDE SEQUENCE [LARGE SCALE GENOMIC DNA]</scope>
</reference>
<gene>
    <name evidence="4" type="primary">dcd</name>
    <name evidence="5" type="ORF">UU93_C0003G0023</name>
</gene>
<comment type="caution">
    <text evidence="4">Lacks conserved residue(s) required for the propagation of feature annotation.</text>
</comment>
<dbReference type="EMBL" id="LCCN01000003">
    <property type="protein sequence ID" value="KKS33015.1"/>
    <property type="molecule type" value="Genomic_DNA"/>
</dbReference>
<dbReference type="GO" id="GO:0015949">
    <property type="term" value="P:nucleobase-containing small molecule interconversion"/>
    <property type="evidence" value="ECO:0007669"/>
    <property type="project" value="TreeGrafter"/>
</dbReference>
<name>A0A0G0Y8H9_9BACT</name>